<accession>A0A2X1ARK5</accession>
<proteinExistence type="predicted"/>
<organism evidence="1 2">
    <name type="scientific">Brevundimonas diminuta</name>
    <name type="common">Pseudomonas diminuta</name>
    <dbReference type="NCBI Taxonomy" id="293"/>
    <lineage>
        <taxon>Bacteria</taxon>
        <taxon>Pseudomonadati</taxon>
        <taxon>Pseudomonadota</taxon>
        <taxon>Alphaproteobacteria</taxon>
        <taxon>Caulobacterales</taxon>
        <taxon>Caulobacteraceae</taxon>
        <taxon>Brevundimonas</taxon>
    </lineage>
</organism>
<protein>
    <submittedName>
        <fullName evidence="1">Uncharacterized protein</fullName>
    </submittedName>
</protein>
<dbReference type="InterPro" id="IPR046505">
    <property type="entry name" value="DUF6683"/>
</dbReference>
<evidence type="ECO:0000313" key="1">
    <source>
        <dbReference type="EMBL" id="SPU46520.1"/>
    </source>
</evidence>
<gene>
    <name evidence="1" type="ORF">NCTC11165_02856</name>
</gene>
<dbReference type="Proteomes" id="UP000250358">
    <property type="component" value="Unassembled WGS sequence"/>
</dbReference>
<reference evidence="1 2" key="1">
    <citation type="submission" date="2018-06" db="EMBL/GenBank/DDBJ databases">
        <authorList>
            <consortium name="Pathogen Informatics"/>
            <person name="Doyle S."/>
        </authorList>
    </citation>
    <scope>NUCLEOTIDE SEQUENCE [LARGE SCALE GENOMIC DNA]</scope>
    <source>
        <strain evidence="1 2">NCTC11165</strain>
    </source>
</reference>
<dbReference type="AlphaFoldDB" id="A0A2X1ARK5"/>
<dbReference type="Pfam" id="PF20388">
    <property type="entry name" value="DUF6683"/>
    <property type="match status" value="1"/>
</dbReference>
<sequence length="78" mass="8761">MTSNARFGALNNAQKQEMAEALILNFIAHSVAYEDAMRANDATMQRRLQNAARPRFRNEMNVDLRQLRLGGSGFTAAF</sequence>
<dbReference type="EMBL" id="UAQM01000042">
    <property type="protein sequence ID" value="SPU46520.1"/>
    <property type="molecule type" value="Genomic_DNA"/>
</dbReference>
<evidence type="ECO:0000313" key="2">
    <source>
        <dbReference type="Proteomes" id="UP000250358"/>
    </source>
</evidence>
<name>A0A2X1ARK5_BREDI</name>